<feature type="domain" description="PAS" evidence="10">
    <location>
        <begin position="820"/>
        <end position="898"/>
    </location>
</feature>
<feature type="compositionally biased region" description="Polar residues" evidence="8">
    <location>
        <begin position="420"/>
        <end position="437"/>
    </location>
</feature>
<evidence type="ECO:0000256" key="2">
    <source>
        <dbReference type="ARBA" id="ARBA00022723"/>
    </source>
</evidence>
<dbReference type="Pfam" id="PF00067">
    <property type="entry name" value="p450"/>
    <property type="match status" value="1"/>
</dbReference>
<dbReference type="PROSITE" id="PS00086">
    <property type="entry name" value="CYTOCHROME_P450"/>
    <property type="match status" value="1"/>
</dbReference>
<dbReference type="GO" id="GO:0005506">
    <property type="term" value="F:iron ion binding"/>
    <property type="evidence" value="ECO:0007669"/>
    <property type="project" value="InterPro"/>
</dbReference>
<keyword evidence="3" id="KW-0560">Oxidoreductase</keyword>
<keyword evidence="7" id="KW-0175">Coiled coil</keyword>
<proteinExistence type="predicted"/>
<dbReference type="PROSITE" id="PS50112">
    <property type="entry name" value="PAS"/>
    <property type="match status" value="1"/>
</dbReference>
<protein>
    <submittedName>
        <fullName evidence="11">Predicted protein</fullName>
    </submittedName>
</protein>
<sequence>MNNPNNMNNSSSAIPGNDFSASSSVGVIGQPLSGNGSSSGGGVLPPRLESYNNLHLINSSGNLLTNHQHPLLNGTAGYYGLGQHQHHQQQHHYGNHLPTQPSQTNAGGATITTNNLLSSHQQNQQQQLHHLMSAAASSYPNLSQNNNLSSSNISQQTSHTNSLLSHPSLSNLHHLQASTNIANSGGLMDQQLSFNHVRGTSYWWWFNGYHHELPINEFNSSSLNDQDAPPVPPSNNNNSTITGKTDSNGSSSNNSDKTKEASNSNMANMQKEMSNMMKRPRRVAKLACVSCRKAHACCEDKRPCSRCLAHGLECQDQVGKKRGRKKKSGEDDNDEDLDDVPTEKPQSSQTSSNAVEPSSSTNNNTATTINAASSSTATATTEKNEKKKKKKKASSPKKKKEKPTATASSSTTTQPKTEPEQATQGQANQRIPPTQQQMINPNLVNNLPLQLTESELKTPGAMLTAGNVIFPNRDNHPLSLPFLLNQPPEIQQLTQILMRTPVDTFYLHCNNLNSAYDYQNNQSLFGTPYSLHVDEALLHQHQQHMNALNNLKIQNQQHQQQLHQQQLISPGGAASPLIDFTNDEFLRFSPQSPLFASIVEMDENEIHNEVGHMMPISHSNATEEQQADKMRSQNNSNVNNNDDVQIEDCEDTNQKPASSSKQDEEIFEKLIKMSNEEMIKSLQIGDDTKQMIEESIGHLKQFDSNPETANMTYIEYLTQNFPISLLLKHKLNDSAKRLSTSNETEPGTDAQKEIEILREENKRLKEENLRKANESAMLSAINENLRNRFSELASKGIIKMQYDEPPTYGENNKPTAIQDSYQELVMLMENKQEMDSSDFGIILMFPGGRIISLNKTLLTKLNYDPSDLYDNLERWEDVVHPESYPQIVAHVSRVLKTPPAPRKSFKCKVNCRRRGGGMIPAELYLCIVGGKFSYIPVFAIIMELNGELLRRLVKHLQPVEGSEKYKFAKNFEATSRYAFDAVLKVFLGVKLTDETVQSFPFDLRDFVKYSIVGLDLAILLDNKPPLYKYFKTQEYKHFEHVWDKSLEYGRYCIKRFKTNPTEKPRLLEILEERAKDQEYPEERVENVMITFLQAGTDITVRMVNNSLYRLAQHSEYQEKLFQESVEVFGQPTIDELTLENGLEITMEQFKKLKHTKNFIEEVLRLNSFSYLTMGRQLSKDTEIGGFNVPKDTIVIAMQRWGTLKDEFIPRGSEFIPERHEKGSDLAPVNNYVSVPFGVGARKCPGSRIALTEIHFAIINAIRHFKLSHDNGNEMPPSSLDQSLLYIDSEKYPLYFTPREHVKEYVEKNSNKL</sequence>
<dbReference type="PRINTS" id="PR00463">
    <property type="entry name" value="EP450I"/>
</dbReference>
<dbReference type="InterPro" id="IPR002401">
    <property type="entry name" value="Cyt_P450_E_grp-I"/>
</dbReference>
<dbReference type="PROSITE" id="PS00463">
    <property type="entry name" value="ZN2_CY6_FUNGAL_1"/>
    <property type="match status" value="1"/>
</dbReference>
<dbReference type="VEuPathDB" id="AmoebaDB:NAEGRDRAFT_80660"/>
<dbReference type="OrthoDB" id="5575144at2759"/>
<evidence type="ECO:0000256" key="3">
    <source>
        <dbReference type="ARBA" id="ARBA00023002"/>
    </source>
</evidence>
<name>D2VNP0_NAEGR</name>
<feature type="region of interest" description="Disordered" evidence="8">
    <location>
        <begin position="220"/>
        <end position="265"/>
    </location>
</feature>
<evidence type="ECO:0000256" key="4">
    <source>
        <dbReference type="ARBA" id="ARBA00023004"/>
    </source>
</evidence>
<reference evidence="11 12" key="1">
    <citation type="journal article" date="2010" name="Cell">
        <title>The genome of Naegleria gruberi illuminates early eukaryotic versatility.</title>
        <authorList>
            <person name="Fritz-Laylin L.K."/>
            <person name="Prochnik S.E."/>
            <person name="Ginger M.L."/>
            <person name="Dacks J.B."/>
            <person name="Carpenter M.L."/>
            <person name="Field M.C."/>
            <person name="Kuo A."/>
            <person name="Paredez A."/>
            <person name="Chapman J."/>
            <person name="Pham J."/>
            <person name="Shu S."/>
            <person name="Neupane R."/>
            <person name="Cipriano M."/>
            <person name="Mancuso J."/>
            <person name="Tu H."/>
            <person name="Salamov A."/>
            <person name="Lindquist E."/>
            <person name="Shapiro H."/>
            <person name="Lucas S."/>
            <person name="Grigoriev I.V."/>
            <person name="Cande W.Z."/>
            <person name="Fulton C."/>
            <person name="Rokhsar D.S."/>
            <person name="Dawson S.C."/>
        </authorList>
    </citation>
    <scope>NUCLEOTIDE SEQUENCE [LARGE SCALE GENOMIC DNA]</scope>
    <source>
        <strain evidence="11 12">NEG-M</strain>
    </source>
</reference>
<evidence type="ECO:0000256" key="5">
    <source>
        <dbReference type="ARBA" id="ARBA00023033"/>
    </source>
</evidence>
<dbReference type="PANTHER" id="PTHR24303:SF31">
    <property type="entry name" value="CYTOCHROME P450 307A1-RELATED"/>
    <property type="match status" value="1"/>
</dbReference>
<dbReference type="GO" id="GO:0008270">
    <property type="term" value="F:zinc ion binding"/>
    <property type="evidence" value="ECO:0007669"/>
    <property type="project" value="InterPro"/>
</dbReference>
<dbReference type="PROSITE" id="PS50048">
    <property type="entry name" value="ZN2_CY6_FUNGAL_2"/>
    <property type="match status" value="1"/>
</dbReference>
<evidence type="ECO:0000313" key="11">
    <source>
        <dbReference type="EMBL" id="EFC41536.1"/>
    </source>
</evidence>
<dbReference type="InterPro" id="IPR036864">
    <property type="entry name" value="Zn2-C6_fun-type_DNA-bd_sf"/>
</dbReference>
<evidence type="ECO:0000256" key="6">
    <source>
        <dbReference type="PIRSR" id="PIRSR602401-1"/>
    </source>
</evidence>
<dbReference type="InterPro" id="IPR035965">
    <property type="entry name" value="PAS-like_dom_sf"/>
</dbReference>
<keyword evidence="2 6" id="KW-0479">Metal-binding</keyword>
<dbReference type="InterPro" id="IPR001138">
    <property type="entry name" value="Zn2Cys6_DnaBD"/>
</dbReference>
<feature type="compositionally biased region" description="Basic residues" evidence="8">
    <location>
        <begin position="386"/>
        <end position="401"/>
    </location>
</feature>
<feature type="compositionally biased region" description="Basic residues" evidence="8">
    <location>
        <begin position="84"/>
        <end position="94"/>
    </location>
</feature>
<dbReference type="GO" id="GO:0000981">
    <property type="term" value="F:DNA-binding transcription factor activity, RNA polymerase II-specific"/>
    <property type="evidence" value="ECO:0007669"/>
    <property type="project" value="InterPro"/>
</dbReference>
<gene>
    <name evidence="11" type="ORF">NAEGRDRAFT_80660</name>
</gene>
<dbReference type="InParanoid" id="D2VNP0"/>
<dbReference type="KEGG" id="ngr:NAEGRDRAFT_80660"/>
<dbReference type="eggNOG" id="KOG0159">
    <property type="taxonomic scope" value="Eukaryota"/>
</dbReference>
<dbReference type="STRING" id="5762.D2VNP0"/>
<dbReference type="SUPFAM" id="SSF57701">
    <property type="entry name" value="Zn2/Cys6 DNA-binding domain"/>
    <property type="match status" value="1"/>
</dbReference>
<dbReference type="Gene3D" id="1.10.630.10">
    <property type="entry name" value="Cytochrome P450"/>
    <property type="match status" value="1"/>
</dbReference>
<dbReference type="RefSeq" id="XP_002674280.1">
    <property type="nucleotide sequence ID" value="XM_002674234.1"/>
</dbReference>
<dbReference type="Gene3D" id="3.30.450.20">
    <property type="entry name" value="PAS domain"/>
    <property type="match status" value="1"/>
</dbReference>
<keyword evidence="4 6" id="KW-0408">Iron</keyword>
<dbReference type="CDD" id="cd00067">
    <property type="entry name" value="GAL4"/>
    <property type="match status" value="1"/>
</dbReference>
<dbReference type="PANTHER" id="PTHR24303">
    <property type="entry name" value="HEME-BINDING MONOOXYGENASE FAMILY"/>
    <property type="match status" value="1"/>
</dbReference>
<dbReference type="InterPro" id="IPR001128">
    <property type="entry name" value="Cyt_P450"/>
</dbReference>
<dbReference type="EMBL" id="GG738885">
    <property type="protein sequence ID" value="EFC41536.1"/>
    <property type="molecule type" value="Genomic_DNA"/>
</dbReference>
<evidence type="ECO:0000259" key="9">
    <source>
        <dbReference type="PROSITE" id="PS50048"/>
    </source>
</evidence>
<keyword evidence="5" id="KW-0503">Monooxygenase</keyword>
<feature type="compositionally biased region" description="Low complexity" evidence="8">
    <location>
        <begin position="404"/>
        <end position="416"/>
    </location>
</feature>
<dbReference type="Pfam" id="PF00172">
    <property type="entry name" value="Zn_clus"/>
    <property type="match status" value="1"/>
</dbReference>
<dbReference type="Proteomes" id="UP000006671">
    <property type="component" value="Unassembled WGS sequence"/>
</dbReference>
<feature type="binding site" description="axial binding residue" evidence="6">
    <location>
        <position position="1243"/>
    </location>
    <ligand>
        <name>heme</name>
        <dbReference type="ChEBI" id="CHEBI:30413"/>
    </ligand>
    <ligandPart>
        <name>Fe</name>
        <dbReference type="ChEBI" id="CHEBI:18248"/>
    </ligandPart>
</feature>
<feature type="coiled-coil region" evidence="7">
    <location>
        <begin position="747"/>
        <end position="774"/>
    </location>
</feature>
<evidence type="ECO:0000313" key="12">
    <source>
        <dbReference type="Proteomes" id="UP000006671"/>
    </source>
</evidence>
<comment type="cofactor">
    <cofactor evidence="1 6">
        <name>heme</name>
        <dbReference type="ChEBI" id="CHEBI:30413"/>
    </cofactor>
</comment>
<feature type="region of interest" description="Disordered" evidence="8">
    <location>
        <begin position="620"/>
        <end position="644"/>
    </location>
</feature>
<feature type="compositionally biased region" description="Acidic residues" evidence="8">
    <location>
        <begin position="331"/>
        <end position="340"/>
    </location>
</feature>
<keyword evidence="6" id="KW-0349">Heme</keyword>
<feature type="compositionally biased region" description="Low complexity" evidence="8">
    <location>
        <begin position="234"/>
        <end position="255"/>
    </location>
</feature>
<dbReference type="GO" id="GO:0016705">
    <property type="term" value="F:oxidoreductase activity, acting on paired donors, with incorporation or reduction of molecular oxygen"/>
    <property type="evidence" value="ECO:0007669"/>
    <property type="project" value="InterPro"/>
</dbReference>
<dbReference type="SMART" id="SM00066">
    <property type="entry name" value="GAL4"/>
    <property type="match status" value="1"/>
</dbReference>
<feature type="compositionally biased region" description="Low complexity" evidence="8">
    <location>
        <begin position="356"/>
        <end position="381"/>
    </location>
</feature>
<organism evidence="12">
    <name type="scientific">Naegleria gruberi</name>
    <name type="common">Amoeba</name>
    <dbReference type="NCBI Taxonomy" id="5762"/>
    <lineage>
        <taxon>Eukaryota</taxon>
        <taxon>Discoba</taxon>
        <taxon>Heterolobosea</taxon>
        <taxon>Tetramitia</taxon>
        <taxon>Eutetramitia</taxon>
        <taxon>Vahlkampfiidae</taxon>
        <taxon>Naegleria</taxon>
    </lineage>
</organism>
<dbReference type="InterPro" id="IPR017972">
    <property type="entry name" value="Cyt_P450_CS"/>
</dbReference>
<dbReference type="GeneID" id="8862458"/>
<dbReference type="GO" id="GO:0020037">
    <property type="term" value="F:heme binding"/>
    <property type="evidence" value="ECO:0007669"/>
    <property type="project" value="InterPro"/>
</dbReference>
<evidence type="ECO:0000259" key="10">
    <source>
        <dbReference type="PROSITE" id="PS50112"/>
    </source>
</evidence>
<dbReference type="Gene3D" id="4.10.240.10">
    <property type="entry name" value="Zn(2)-C6 fungal-type DNA-binding domain"/>
    <property type="match status" value="1"/>
</dbReference>
<evidence type="ECO:0000256" key="1">
    <source>
        <dbReference type="ARBA" id="ARBA00001971"/>
    </source>
</evidence>
<evidence type="ECO:0000256" key="8">
    <source>
        <dbReference type="SAM" id="MobiDB-lite"/>
    </source>
</evidence>
<feature type="region of interest" description="Disordered" evidence="8">
    <location>
        <begin position="316"/>
        <end position="437"/>
    </location>
</feature>
<feature type="region of interest" description="Disordered" evidence="8">
    <location>
        <begin position="139"/>
        <end position="166"/>
    </location>
</feature>
<feature type="compositionally biased region" description="Low complexity" evidence="8">
    <location>
        <begin position="632"/>
        <end position="643"/>
    </location>
</feature>
<dbReference type="SUPFAM" id="SSF55785">
    <property type="entry name" value="PYP-like sensor domain (PAS domain)"/>
    <property type="match status" value="1"/>
</dbReference>
<accession>D2VNP0</accession>
<keyword evidence="12" id="KW-1185">Reference proteome</keyword>
<dbReference type="InterPro" id="IPR000014">
    <property type="entry name" value="PAS"/>
</dbReference>
<feature type="coiled-coil region" evidence="7">
    <location>
        <begin position="541"/>
        <end position="568"/>
    </location>
</feature>
<feature type="domain" description="Zn(2)-C6 fungal-type" evidence="9">
    <location>
        <begin position="287"/>
        <end position="314"/>
    </location>
</feature>
<feature type="region of interest" description="Disordered" evidence="8">
    <location>
        <begin position="84"/>
        <end position="111"/>
    </location>
</feature>
<feature type="compositionally biased region" description="Polar residues" evidence="8">
    <location>
        <begin position="344"/>
        <end position="355"/>
    </location>
</feature>
<evidence type="ECO:0000256" key="7">
    <source>
        <dbReference type="SAM" id="Coils"/>
    </source>
</evidence>
<dbReference type="GO" id="GO:0004497">
    <property type="term" value="F:monooxygenase activity"/>
    <property type="evidence" value="ECO:0007669"/>
    <property type="project" value="UniProtKB-KW"/>
</dbReference>
<dbReference type="SUPFAM" id="SSF48264">
    <property type="entry name" value="Cytochrome P450"/>
    <property type="match status" value="1"/>
</dbReference>
<dbReference type="InterPro" id="IPR036396">
    <property type="entry name" value="Cyt_P450_sf"/>
</dbReference>